<dbReference type="AlphaFoldDB" id="A0A1L3GKP1"/>
<keyword evidence="1 6" id="KW-0963">Cytoplasm</keyword>
<keyword evidence="5 6" id="KW-0949">S-adenosyl-L-methionine</keyword>
<dbReference type="PROSITE" id="PS01261">
    <property type="entry name" value="UPF0020"/>
    <property type="match status" value="1"/>
</dbReference>
<dbReference type="GO" id="GO:0005737">
    <property type="term" value="C:cytoplasm"/>
    <property type="evidence" value="ECO:0007669"/>
    <property type="project" value="UniProtKB-SubCell"/>
</dbReference>
<dbReference type="GO" id="GO:0052915">
    <property type="term" value="F:23S rRNA (guanine(2445)-N(2))-methyltransferase activity"/>
    <property type="evidence" value="ECO:0007669"/>
    <property type="project" value="UniProtKB-UniRule"/>
</dbReference>
<dbReference type="EC" id="2.1.1.264" evidence="6"/>
<dbReference type="EMBL" id="CP015519">
    <property type="protein sequence ID" value="APG26470.1"/>
    <property type="molecule type" value="Genomic_DNA"/>
</dbReference>
<dbReference type="InterPro" id="IPR054170">
    <property type="entry name" value="RlmL_1st"/>
</dbReference>
<dbReference type="InterPro" id="IPR004114">
    <property type="entry name" value="THUMP_dom"/>
</dbReference>
<name>A0A1L3GKP1_9BACT</name>
<dbReference type="Gene3D" id="3.40.50.150">
    <property type="entry name" value="Vaccinia Virus protein VP39"/>
    <property type="match status" value="2"/>
</dbReference>
<organism evidence="9 10">
    <name type="scientific">Syntrophotalea acetylenivorans</name>
    <dbReference type="NCBI Taxonomy" id="1842532"/>
    <lineage>
        <taxon>Bacteria</taxon>
        <taxon>Pseudomonadati</taxon>
        <taxon>Thermodesulfobacteriota</taxon>
        <taxon>Desulfuromonadia</taxon>
        <taxon>Desulfuromonadales</taxon>
        <taxon>Syntrophotaleaceae</taxon>
        <taxon>Syntrophotalea</taxon>
    </lineage>
</organism>
<dbReference type="InterPro" id="IPR029063">
    <property type="entry name" value="SAM-dependent_MTases_sf"/>
</dbReference>
<dbReference type="InterPro" id="IPR019614">
    <property type="entry name" value="SAM-dep_methyl-trfase"/>
</dbReference>
<gene>
    <name evidence="6" type="primary">rlmL</name>
    <name evidence="9" type="ORF">A7E78_00455</name>
</gene>
<sequence length="721" mass="80941">MTQYELFAPAPKGLEPLLAEELRSLGAQNIAETRAGVAFSGDLKLAYRVCLWSRLASRVLLTVARFAAASPEQLYEEALLQPWEEHLAADGTLAVSCQVVRSQISHSRYAALKLKDAIVDRFRDRCGNRPSVDVERPDVRFNLHLDKDQATLSIDLSGESLHRRGYRTEGVLAPLKENLAAAILLRAGWPQIAAKGGSLLDPVCGSGTLLIEGALIAADIAPGLNRPYFGFEGWKGHQPDIWRELLLEARERRKVGLAQLPMIAGRDRDSKAVRAAHLNADRAGLGGQLHFSTADLADLRPPDNMEDRPGLLIANPPYGERLGERDELVHLYGRLGENLRRYFLGWKASVFTGNPDLAKELAIRARRKHNLYNGALQCQLLHFDINERWFFGAQKDQRPAKPAAPLSEGAQMFANRIKKNLRQVARWAKKNDISCYRLYDADMPEYAVAVDLYGPWVHVQEYQAPDTIDATMAQRRLKEAMAALPEALDVTPEQIFLKVRSRQSGRSQYRKLQEEGQFHEVTEGNCRFLVNFTDYLDTGLFLDHRPTRLLVQQMAAGKRFLNLFAYTGSATVHALKGGASSTLTVDMSRTYLEWAQRNLALNGFQLDENHRLLQADCLAWLEQAEGSFDLIFLDPPSFSNSKSMTGTFDVQRDHVALLRQAVALLAEGGVLLFSNNLRRFKLDREVLADLEIEDLTAATIPKDFARNSRIHNCWRIKARNT</sequence>
<dbReference type="Gene3D" id="3.30.750.80">
    <property type="entry name" value="RNA methyltransferase domain (HRMD) like"/>
    <property type="match status" value="1"/>
</dbReference>
<dbReference type="InterPro" id="IPR053943">
    <property type="entry name" value="RlmKL-like_Mtase_CS"/>
</dbReference>
<comment type="subcellular location">
    <subcellularLocation>
        <location evidence="6">Cytoplasm</location>
    </subcellularLocation>
</comment>
<dbReference type="SUPFAM" id="SSF53335">
    <property type="entry name" value="S-adenosyl-L-methionine-dependent methyltransferases"/>
    <property type="match status" value="2"/>
</dbReference>
<evidence type="ECO:0000256" key="6">
    <source>
        <dbReference type="HAMAP-Rule" id="MF_01858"/>
    </source>
</evidence>
<evidence type="ECO:0000256" key="3">
    <source>
        <dbReference type="ARBA" id="ARBA00022603"/>
    </source>
</evidence>
<feature type="domain" description="THUMP" evidence="8">
    <location>
        <begin position="45"/>
        <end position="156"/>
    </location>
</feature>
<comment type="catalytic activity">
    <reaction evidence="6">
        <text>guanosine(2069) in 23S rRNA + S-adenosyl-L-methionine = N(2)-methylguanosine(2069) in 23S rRNA + S-adenosyl-L-homocysteine + H(+)</text>
        <dbReference type="Rhea" id="RHEA:43772"/>
        <dbReference type="Rhea" id="RHEA-COMP:10688"/>
        <dbReference type="Rhea" id="RHEA-COMP:10689"/>
        <dbReference type="ChEBI" id="CHEBI:15378"/>
        <dbReference type="ChEBI" id="CHEBI:57856"/>
        <dbReference type="ChEBI" id="CHEBI:59789"/>
        <dbReference type="ChEBI" id="CHEBI:74269"/>
        <dbReference type="ChEBI" id="CHEBI:74481"/>
        <dbReference type="EC" id="2.1.1.264"/>
    </reaction>
</comment>
<dbReference type="KEGG" id="pef:A7E78_00455"/>
<dbReference type="NCBIfam" id="NF008748">
    <property type="entry name" value="PRK11783.1"/>
    <property type="match status" value="1"/>
</dbReference>
<evidence type="ECO:0000313" key="9">
    <source>
        <dbReference type="EMBL" id="APG26470.1"/>
    </source>
</evidence>
<dbReference type="InterPro" id="IPR017244">
    <property type="entry name" value="23SrRNA_methyltr_KL"/>
</dbReference>
<dbReference type="CDD" id="cd02440">
    <property type="entry name" value="AdoMet_MTases"/>
    <property type="match status" value="1"/>
</dbReference>
<dbReference type="InterPro" id="IPR000241">
    <property type="entry name" value="RlmKL-like_Mtase"/>
</dbReference>
<dbReference type="PROSITE" id="PS00092">
    <property type="entry name" value="N6_MTASE"/>
    <property type="match status" value="1"/>
</dbReference>
<keyword evidence="10" id="KW-1185">Reference proteome</keyword>
<keyword evidence="2 6" id="KW-0698">rRNA processing</keyword>
<dbReference type="Gene3D" id="3.30.2130.30">
    <property type="match status" value="1"/>
</dbReference>
<dbReference type="PANTHER" id="PTHR47313">
    <property type="entry name" value="RIBOSOMAL RNA LARGE SUBUNIT METHYLTRANSFERASE K/L"/>
    <property type="match status" value="1"/>
</dbReference>
<dbReference type="RefSeq" id="WP_072282430.1">
    <property type="nucleotide sequence ID" value="NZ_CP015519.1"/>
</dbReference>
<evidence type="ECO:0000256" key="1">
    <source>
        <dbReference type="ARBA" id="ARBA00022490"/>
    </source>
</evidence>
<dbReference type="Pfam" id="PF01170">
    <property type="entry name" value="UPF0020"/>
    <property type="match status" value="1"/>
</dbReference>
<dbReference type="GO" id="GO:0070043">
    <property type="term" value="F:rRNA (guanine-N7-)-methyltransferase activity"/>
    <property type="evidence" value="ECO:0007669"/>
    <property type="project" value="UniProtKB-UniRule"/>
</dbReference>
<dbReference type="InterPro" id="IPR002052">
    <property type="entry name" value="DNA_methylase_N6_adenine_CS"/>
</dbReference>
<dbReference type="Pfam" id="PF10672">
    <property type="entry name" value="Methyltrans_SAM"/>
    <property type="match status" value="1"/>
</dbReference>
<dbReference type="EC" id="2.1.1.173" evidence="6"/>
<evidence type="ECO:0000313" key="10">
    <source>
        <dbReference type="Proteomes" id="UP000182517"/>
    </source>
</evidence>
<evidence type="ECO:0000256" key="5">
    <source>
        <dbReference type="ARBA" id="ARBA00022691"/>
    </source>
</evidence>
<comment type="catalytic activity">
    <reaction evidence="6">
        <text>guanosine(2445) in 23S rRNA + S-adenosyl-L-methionine = N(2)-methylguanosine(2445) in 23S rRNA + S-adenosyl-L-homocysteine + H(+)</text>
        <dbReference type="Rhea" id="RHEA:42740"/>
        <dbReference type="Rhea" id="RHEA-COMP:10215"/>
        <dbReference type="Rhea" id="RHEA-COMP:10216"/>
        <dbReference type="ChEBI" id="CHEBI:15378"/>
        <dbReference type="ChEBI" id="CHEBI:57856"/>
        <dbReference type="ChEBI" id="CHEBI:59789"/>
        <dbReference type="ChEBI" id="CHEBI:74269"/>
        <dbReference type="ChEBI" id="CHEBI:74481"/>
        <dbReference type="EC" id="2.1.1.173"/>
    </reaction>
</comment>
<evidence type="ECO:0000256" key="2">
    <source>
        <dbReference type="ARBA" id="ARBA00022552"/>
    </source>
</evidence>
<dbReference type="PIRSF" id="PIRSF037618">
    <property type="entry name" value="RNA_Mtase_bacteria_prd"/>
    <property type="match status" value="1"/>
</dbReference>
<dbReference type="HAMAP" id="MF_01858">
    <property type="entry name" value="23SrRNA_methyltr_KL"/>
    <property type="match status" value="1"/>
</dbReference>
<keyword evidence="4 6" id="KW-0808">Transferase</keyword>
<dbReference type="OrthoDB" id="9809404at2"/>
<evidence type="ECO:0000256" key="7">
    <source>
        <dbReference type="PROSITE-ProRule" id="PRU00529"/>
    </source>
</evidence>
<dbReference type="Proteomes" id="UP000182517">
    <property type="component" value="Chromosome"/>
</dbReference>
<dbReference type="Pfam" id="PF22020">
    <property type="entry name" value="RlmL_1st"/>
    <property type="match status" value="1"/>
</dbReference>
<accession>A0A1L3GKP1</accession>
<protein>
    <recommendedName>
        <fullName evidence="6">Ribosomal RNA large subunit methyltransferase K/L</fullName>
    </recommendedName>
    <domain>
        <recommendedName>
            <fullName evidence="6">23S rRNA m2G2445 methyltransferase</fullName>
            <ecNumber evidence="6">2.1.1.173</ecNumber>
        </recommendedName>
        <alternativeName>
            <fullName evidence="6">rRNA (guanine-N(2)-)-methyltransferase RlmL</fullName>
        </alternativeName>
    </domain>
    <domain>
        <recommendedName>
            <fullName evidence="6">23S rRNA m7G2069 methyltransferase</fullName>
            <ecNumber evidence="6">2.1.1.264</ecNumber>
        </recommendedName>
        <alternativeName>
            <fullName evidence="6">rRNA (guanine-N(7)-)-methyltransferase RlmK</fullName>
        </alternativeName>
    </domain>
</protein>
<dbReference type="SMART" id="SM00981">
    <property type="entry name" value="THUMP"/>
    <property type="match status" value="1"/>
</dbReference>
<proteinExistence type="inferred from homology"/>
<dbReference type="STRING" id="1842532.A7E78_00455"/>
<dbReference type="CDD" id="cd11715">
    <property type="entry name" value="THUMP_AdoMetMT"/>
    <property type="match status" value="1"/>
</dbReference>
<comment type="function">
    <text evidence="6">Specifically methylates the guanine in position 2445 (m2G2445) and the guanine in position 2069 (m7G2069) of 23S rRNA.</text>
</comment>
<reference evidence="9 10" key="1">
    <citation type="journal article" date="2017" name="Genome Announc.">
        <title>Complete Genome Sequences of Two Acetylene-Fermenting Pelobacter acetylenicus Strains.</title>
        <authorList>
            <person name="Sutton J.M."/>
            <person name="Baesman S.M."/>
            <person name="Fierst J.L."/>
            <person name="Poret-Peterson A.T."/>
            <person name="Oremland R.S."/>
            <person name="Dunlap D.S."/>
            <person name="Akob D.M."/>
        </authorList>
    </citation>
    <scope>NUCLEOTIDE SEQUENCE [LARGE SCALE GENOMIC DNA]</scope>
    <source>
        <strain evidence="9 10">SFB93</strain>
    </source>
</reference>
<evidence type="ECO:0000256" key="4">
    <source>
        <dbReference type="ARBA" id="ARBA00022679"/>
    </source>
</evidence>
<keyword evidence="7" id="KW-0694">RNA-binding</keyword>
<comment type="similarity">
    <text evidence="6">Belongs to the methyltransferase superfamily. RlmKL family.</text>
</comment>
<evidence type="ECO:0000259" key="8">
    <source>
        <dbReference type="PROSITE" id="PS51165"/>
    </source>
</evidence>
<dbReference type="PROSITE" id="PS51165">
    <property type="entry name" value="THUMP"/>
    <property type="match status" value="1"/>
</dbReference>
<dbReference type="Pfam" id="PF02926">
    <property type="entry name" value="THUMP"/>
    <property type="match status" value="1"/>
</dbReference>
<dbReference type="GO" id="GO:0003723">
    <property type="term" value="F:RNA binding"/>
    <property type="evidence" value="ECO:0007669"/>
    <property type="project" value="UniProtKB-UniRule"/>
</dbReference>
<dbReference type="PANTHER" id="PTHR47313:SF1">
    <property type="entry name" value="RIBOSOMAL RNA LARGE SUBUNIT METHYLTRANSFERASE K_L"/>
    <property type="match status" value="1"/>
</dbReference>
<keyword evidence="3 6" id="KW-0489">Methyltransferase</keyword>